<dbReference type="Pfam" id="PF14497">
    <property type="entry name" value="GST_C_3"/>
    <property type="match status" value="1"/>
</dbReference>
<dbReference type="PROSITE" id="PS50404">
    <property type="entry name" value="GST_NTER"/>
    <property type="match status" value="1"/>
</dbReference>
<dbReference type="EMBL" id="JAAIVB010000044">
    <property type="protein sequence ID" value="NEX62049.1"/>
    <property type="molecule type" value="Genomic_DNA"/>
</dbReference>
<accession>A0A6B3SWH6</accession>
<keyword evidence="3" id="KW-0808">Transferase</keyword>
<dbReference type="SFLD" id="SFLDS00019">
    <property type="entry name" value="Glutathione_Transferase_(cytos"/>
    <property type="match status" value="1"/>
</dbReference>
<evidence type="ECO:0000313" key="3">
    <source>
        <dbReference type="EMBL" id="NEX62049.1"/>
    </source>
</evidence>
<dbReference type="InterPro" id="IPR036249">
    <property type="entry name" value="Thioredoxin-like_sf"/>
</dbReference>
<sequence length="217" mass="24568">MLKLYYNPGSANLAPHMLLNELKLPHELIFVDQEKGMHRQPEYMKLNPTGRIPVLVDGDMVLFETAAICLHLVDTHPEAGLAPAPGTKERAEFYKWLVYLTNTLQAELITYFYPDRLVDDAAQAAVVKRHAEERVGSMLDLMESHLADKAAAGQGPFFLGDRLSVVDHYAFMLSRWTRGMQNPARNRPQLSRFQQMMLARPAVKKTFEAEGLGEPYV</sequence>
<comment type="caution">
    <text evidence="3">The sequence shown here is derived from an EMBL/GenBank/DDBJ whole genome shotgun (WGS) entry which is preliminary data.</text>
</comment>
<dbReference type="Proteomes" id="UP000482155">
    <property type="component" value="Unassembled WGS sequence"/>
</dbReference>
<dbReference type="AlphaFoldDB" id="A0A6B3SWH6"/>
<dbReference type="CDD" id="cd03188">
    <property type="entry name" value="GST_C_Beta"/>
    <property type="match status" value="1"/>
</dbReference>
<dbReference type="CDD" id="cd03057">
    <property type="entry name" value="GST_N_Beta"/>
    <property type="match status" value="1"/>
</dbReference>
<dbReference type="InterPro" id="IPR004045">
    <property type="entry name" value="Glutathione_S-Trfase_N"/>
</dbReference>
<name>A0A6B3SWH6_9BURK</name>
<dbReference type="InterPro" id="IPR004046">
    <property type="entry name" value="GST_C"/>
</dbReference>
<gene>
    <name evidence="3" type="ORF">G3574_13250</name>
</gene>
<organism evidence="3 4">
    <name type="scientific">Noviherbaspirillum galbum</name>
    <dbReference type="NCBI Taxonomy" id="2709383"/>
    <lineage>
        <taxon>Bacteria</taxon>
        <taxon>Pseudomonadati</taxon>
        <taxon>Pseudomonadota</taxon>
        <taxon>Betaproteobacteria</taxon>
        <taxon>Burkholderiales</taxon>
        <taxon>Oxalobacteraceae</taxon>
        <taxon>Noviherbaspirillum</taxon>
    </lineage>
</organism>
<dbReference type="SUPFAM" id="SSF52833">
    <property type="entry name" value="Thioredoxin-like"/>
    <property type="match status" value="1"/>
</dbReference>
<dbReference type="GO" id="GO:0016740">
    <property type="term" value="F:transferase activity"/>
    <property type="evidence" value="ECO:0007669"/>
    <property type="project" value="UniProtKB-KW"/>
</dbReference>
<dbReference type="SUPFAM" id="SSF47616">
    <property type="entry name" value="GST C-terminal domain-like"/>
    <property type="match status" value="1"/>
</dbReference>
<dbReference type="InterPro" id="IPR036282">
    <property type="entry name" value="Glutathione-S-Trfase_C_sf"/>
</dbReference>
<dbReference type="PANTHER" id="PTHR44051">
    <property type="entry name" value="GLUTATHIONE S-TRANSFERASE-RELATED"/>
    <property type="match status" value="1"/>
</dbReference>
<feature type="domain" description="GST C-terminal" evidence="2">
    <location>
        <begin position="86"/>
        <end position="217"/>
    </location>
</feature>
<dbReference type="SFLD" id="SFLDG01150">
    <property type="entry name" value="Main.1:_Beta-like"/>
    <property type="match status" value="1"/>
</dbReference>
<dbReference type="InterPro" id="IPR040079">
    <property type="entry name" value="Glutathione_S-Trfase"/>
</dbReference>
<feature type="domain" description="GST N-terminal" evidence="1">
    <location>
        <begin position="1"/>
        <end position="80"/>
    </location>
</feature>
<dbReference type="Pfam" id="PF02798">
    <property type="entry name" value="GST_N"/>
    <property type="match status" value="1"/>
</dbReference>
<evidence type="ECO:0000313" key="4">
    <source>
        <dbReference type="Proteomes" id="UP000482155"/>
    </source>
</evidence>
<dbReference type="SFLD" id="SFLDG00358">
    <property type="entry name" value="Main_(cytGST)"/>
    <property type="match status" value="1"/>
</dbReference>
<reference evidence="3 4" key="1">
    <citation type="submission" date="2020-02" db="EMBL/GenBank/DDBJ databases">
        <authorList>
            <person name="Kim M.K."/>
        </authorList>
    </citation>
    <scope>NUCLEOTIDE SEQUENCE [LARGE SCALE GENOMIC DNA]</scope>
    <source>
        <strain evidence="3 4">17J57-3</strain>
    </source>
</reference>
<keyword evidence="4" id="KW-1185">Reference proteome</keyword>
<proteinExistence type="predicted"/>
<evidence type="ECO:0000259" key="2">
    <source>
        <dbReference type="PROSITE" id="PS50405"/>
    </source>
</evidence>
<dbReference type="Gene3D" id="1.20.1050.10">
    <property type="match status" value="1"/>
</dbReference>
<dbReference type="Gene3D" id="3.40.30.10">
    <property type="entry name" value="Glutaredoxin"/>
    <property type="match status" value="1"/>
</dbReference>
<dbReference type="InterPro" id="IPR010987">
    <property type="entry name" value="Glutathione-S-Trfase_C-like"/>
</dbReference>
<evidence type="ECO:0000259" key="1">
    <source>
        <dbReference type="PROSITE" id="PS50404"/>
    </source>
</evidence>
<protein>
    <submittedName>
        <fullName evidence="3">Glutathione S-transferase family protein</fullName>
    </submittedName>
</protein>
<dbReference type="RefSeq" id="WP_163963866.1">
    <property type="nucleotide sequence ID" value="NZ_JAAIVB010000044.1"/>
</dbReference>
<dbReference type="PANTHER" id="PTHR44051:SF8">
    <property type="entry name" value="GLUTATHIONE S-TRANSFERASE GSTA"/>
    <property type="match status" value="1"/>
</dbReference>
<dbReference type="PROSITE" id="PS50405">
    <property type="entry name" value="GST_CTER"/>
    <property type="match status" value="1"/>
</dbReference>